<gene>
    <name evidence="4" type="ORF">CAUJ_LOCUS5377</name>
</gene>
<evidence type="ECO:0000313" key="4">
    <source>
        <dbReference type="EMBL" id="CAD6189458.1"/>
    </source>
</evidence>
<dbReference type="PROSITE" id="PS50088">
    <property type="entry name" value="ANK_REPEAT"/>
    <property type="match status" value="1"/>
</dbReference>
<dbReference type="Pfam" id="PF12796">
    <property type="entry name" value="Ank_2"/>
    <property type="match status" value="1"/>
</dbReference>
<dbReference type="PANTHER" id="PTHR24198:SF165">
    <property type="entry name" value="ANKYRIN REPEAT-CONTAINING PROTEIN-RELATED"/>
    <property type="match status" value="1"/>
</dbReference>
<evidence type="ECO:0000256" key="1">
    <source>
        <dbReference type="ARBA" id="ARBA00022737"/>
    </source>
</evidence>
<reference evidence="4" key="1">
    <citation type="submission" date="2020-10" db="EMBL/GenBank/DDBJ databases">
        <authorList>
            <person name="Kikuchi T."/>
        </authorList>
    </citation>
    <scope>NUCLEOTIDE SEQUENCE</scope>
    <source>
        <strain evidence="4">NKZ352</strain>
    </source>
</reference>
<dbReference type="InterPro" id="IPR036770">
    <property type="entry name" value="Ankyrin_rpt-contain_sf"/>
</dbReference>
<keyword evidence="1" id="KW-0677">Repeat</keyword>
<sequence length="807" mass="92018">MAEVLEQWRHFSTSPPRAIRAVKLIYLADIQNRGFIWTRPTETSEKKNLQTLEIIKRTHRCSTAFVTFGIVPGVPSMDRYEASLSLPSTAKSIFLFSTLSPCVRDTVNITFSVKLIHGWLEPSTNGYTYLEARLFIRKSEDCHVFDTRQEVQNHRKKNKNIATVCSDFECQAAETAPRSILKRDLQSIKVSKISGLFLKKILNLSIDSIPLVEACRVGFSDGVEYFVNLGAKALRYSRCTFSITKAAPETALRLAIEQIGNRKLPKIRRTRDEFKILRAVVESDNCNLKMPLGLGHDPPIFICCKYSNVEIAAYLCEHGASVLDRNDDGLTCLMLSRFFRVERSRDFFKFLIDQGLSVDATTPNGRTALHYAVENDNVFLMKLLLAQGAKLIPDGKGQTPLSTAALTNSPNNDMFLYLYDYATDERLKKDALLLKASSSLLKRQEDVSYLLFRKALEMNDGIEEEIEQVEPNPAYDSLREARSLEEVEAAEDRSRFIGIQCLIMRERILGQSHPEVLRGLVKIVCDLNHTKYDPRNYDLCCYTLDLAERYGDLSSGVLVDTIDALCPAISHTILDSLFKNEETSFESCMKLICYMFDKLCLSLEKAHEKKVKAKSERLQSYSNVAVKIFSMVQTFCTMKGSEKERKEFPEFNLRRFVKIATMLHISVFDAPMFEEQRNLIPIFVNVGANINETNKYGQTVLMKVTESYFDYDDDLNEKAWPLLKSLISNGSRIFVRDRRNGRVFEALQDFQSSGEVDDLIALGGFITLKDMCAEVVETKFIPAFLNQILPRDLREFTILGDKNFRYH</sequence>
<dbReference type="SMART" id="SM00248">
    <property type="entry name" value="ANK"/>
    <property type="match status" value="5"/>
</dbReference>
<dbReference type="InterPro" id="IPR002110">
    <property type="entry name" value="Ankyrin_rpt"/>
</dbReference>
<dbReference type="PROSITE" id="PS50297">
    <property type="entry name" value="ANK_REP_REGION"/>
    <property type="match status" value="1"/>
</dbReference>
<dbReference type="OrthoDB" id="539213at2759"/>
<keyword evidence="5" id="KW-1185">Reference proteome</keyword>
<evidence type="ECO:0000313" key="5">
    <source>
        <dbReference type="Proteomes" id="UP000835052"/>
    </source>
</evidence>
<dbReference type="EMBL" id="CAJGYM010000011">
    <property type="protein sequence ID" value="CAD6189458.1"/>
    <property type="molecule type" value="Genomic_DNA"/>
</dbReference>
<dbReference type="AlphaFoldDB" id="A0A8S1H3S4"/>
<dbReference type="Proteomes" id="UP000835052">
    <property type="component" value="Unassembled WGS sequence"/>
</dbReference>
<accession>A0A8S1H3S4</accession>
<evidence type="ECO:0000256" key="2">
    <source>
        <dbReference type="ARBA" id="ARBA00023043"/>
    </source>
</evidence>
<keyword evidence="2 3" id="KW-0040">ANK repeat</keyword>
<organism evidence="4 5">
    <name type="scientific">Caenorhabditis auriculariae</name>
    <dbReference type="NCBI Taxonomy" id="2777116"/>
    <lineage>
        <taxon>Eukaryota</taxon>
        <taxon>Metazoa</taxon>
        <taxon>Ecdysozoa</taxon>
        <taxon>Nematoda</taxon>
        <taxon>Chromadorea</taxon>
        <taxon>Rhabditida</taxon>
        <taxon>Rhabditina</taxon>
        <taxon>Rhabditomorpha</taxon>
        <taxon>Rhabditoidea</taxon>
        <taxon>Rhabditidae</taxon>
        <taxon>Peloderinae</taxon>
        <taxon>Caenorhabditis</taxon>
    </lineage>
</organism>
<dbReference type="Gene3D" id="1.25.40.20">
    <property type="entry name" value="Ankyrin repeat-containing domain"/>
    <property type="match status" value="2"/>
</dbReference>
<evidence type="ECO:0008006" key="6">
    <source>
        <dbReference type="Google" id="ProtNLM"/>
    </source>
</evidence>
<name>A0A8S1H3S4_9PELO</name>
<comment type="caution">
    <text evidence="4">The sequence shown here is derived from an EMBL/GenBank/DDBJ whole genome shotgun (WGS) entry which is preliminary data.</text>
</comment>
<protein>
    <recommendedName>
        <fullName evidence="6">ANK_REP_REGION domain-containing protein</fullName>
    </recommendedName>
</protein>
<dbReference type="PANTHER" id="PTHR24198">
    <property type="entry name" value="ANKYRIN REPEAT AND PROTEIN KINASE DOMAIN-CONTAINING PROTEIN"/>
    <property type="match status" value="1"/>
</dbReference>
<evidence type="ECO:0000256" key="3">
    <source>
        <dbReference type="PROSITE-ProRule" id="PRU00023"/>
    </source>
</evidence>
<feature type="repeat" description="ANK" evidence="3">
    <location>
        <begin position="364"/>
        <end position="391"/>
    </location>
</feature>
<proteinExistence type="predicted"/>
<dbReference type="SUPFAM" id="SSF48403">
    <property type="entry name" value="Ankyrin repeat"/>
    <property type="match status" value="1"/>
</dbReference>